<dbReference type="Proteomes" id="UP001356427">
    <property type="component" value="Unassembled WGS sequence"/>
</dbReference>
<protein>
    <recommendedName>
        <fullName evidence="8">ABC transmembrane type-1 domain-containing protein</fullName>
    </recommendedName>
</protein>
<sequence length="130" mass="14475">MREHTGNYMRDEGTCSAVAGLQGYSILLSRVGERVAADMRKTLFQSLLRQDVAFFDANKTGMLVNRLNVQVFLQTGRLSGALIGSFLRRLSRLAQEQVSKATGVADEALGNVRTVKAFAIEELYAWMRDE</sequence>
<evidence type="ECO:0000256" key="7">
    <source>
        <dbReference type="ARBA" id="ARBA00023136"/>
    </source>
</evidence>
<keyword evidence="6" id="KW-0406">Ion transport</keyword>
<dbReference type="GO" id="GO:0006811">
    <property type="term" value="P:monoatomic ion transport"/>
    <property type="evidence" value="ECO:0007669"/>
    <property type="project" value="UniProtKB-KW"/>
</dbReference>
<dbReference type="PANTHER" id="PTHR43394:SF17">
    <property type="entry name" value="MITOCHONDRIAL POTASSIUM CHANNEL ATP-BINDING SUBUNIT"/>
    <property type="match status" value="1"/>
</dbReference>
<dbReference type="InterPro" id="IPR011527">
    <property type="entry name" value="ABC1_TM_dom"/>
</dbReference>
<accession>A0AAN8L6U8</accession>
<dbReference type="PROSITE" id="PS50929">
    <property type="entry name" value="ABC_TM1F"/>
    <property type="match status" value="1"/>
</dbReference>
<evidence type="ECO:0000256" key="5">
    <source>
        <dbReference type="ARBA" id="ARBA00022989"/>
    </source>
</evidence>
<evidence type="ECO:0000256" key="1">
    <source>
        <dbReference type="ARBA" id="ARBA00004141"/>
    </source>
</evidence>
<gene>
    <name evidence="9" type="ORF">J4Q44_G00271290</name>
</gene>
<comment type="similarity">
    <text evidence="2">Belongs to the ABC transporter superfamily. ABCB family. Multidrug resistance exporter (TC 3.A.1.201) subfamily.</text>
</comment>
<evidence type="ECO:0000313" key="10">
    <source>
        <dbReference type="Proteomes" id="UP001356427"/>
    </source>
</evidence>
<evidence type="ECO:0000259" key="8">
    <source>
        <dbReference type="PROSITE" id="PS50929"/>
    </source>
</evidence>
<proteinExistence type="inferred from homology"/>
<keyword evidence="4" id="KW-0812">Transmembrane</keyword>
<evidence type="ECO:0000256" key="3">
    <source>
        <dbReference type="ARBA" id="ARBA00022448"/>
    </source>
</evidence>
<dbReference type="SUPFAM" id="SSF90123">
    <property type="entry name" value="ABC transporter transmembrane region"/>
    <property type="match status" value="1"/>
</dbReference>
<keyword evidence="10" id="KW-1185">Reference proteome</keyword>
<dbReference type="GO" id="GO:0090374">
    <property type="term" value="P:oligopeptide export from mitochondrion"/>
    <property type="evidence" value="ECO:0007669"/>
    <property type="project" value="TreeGrafter"/>
</dbReference>
<keyword evidence="5" id="KW-1133">Transmembrane helix</keyword>
<keyword evidence="7" id="KW-0472">Membrane</keyword>
<dbReference type="Gene3D" id="1.20.1560.10">
    <property type="entry name" value="ABC transporter type 1, transmembrane domain"/>
    <property type="match status" value="1"/>
</dbReference>
<feature type="domain" description="ABC transmembrane type-1" evidence="8">
    <location>
        <begin position="23"/>
        <end position="122"/>
    </location>
</feature>
<dbReference type="GO" id="GO:0005524">
    <property type="term" value="F:ATP binding"/>
    <property type="evidence" value="ECO:0007669"/>
    <property type="project" value="InterPro"/>
</dbReference>
<organism evidence="9 10">
    <name type="scientific">Coregonus suidteri</name>
    <dbReference type="NCBI Taxonomy" id="861788"/>
    <lineage>
        <taxon>Eukaryota</taxon>
        <taxon>Metazoa</taxon>
        <taxon>Chordata</taxon>
        <taxon>Craniata</taxon>
        <taxon>Vertebrata</taxon>
        <taxon>Euteleostomi</taxon>
        <taxon>Actinopterygii</taxon>
        <taxon>Neopterygii</taxon>
        <taxon>Teleostei</taxon>
        <taxon>Protacanthopterygii</taxon>
        <taxon>Salmoniformes</taxon>
        <taxon>Salmonidae</taxon>
        <taxon>Coregoninae</taxon>
        <taxon>Coregonus</taxon>
    </lineage>
</organism>
<evidence type="ECO:0000256" key="6">
    <source>
        <dbReference type="ARBA" id="ARBA00023065"/>
    </source>
</evidence>
<dbReference type="InterPro" id="IPR039421">
    <property type="entry name" value="Type_1_exporter"/>
</dbReference>
<reference evidence="9 10" key="1">
    <citation type="submission" date="2021-04" db="EMBL/GenBank/DDBJ databases">
        <authorList>
            <person name="De Guttry C."/>
            <person name="Zahm M."/>
            <person name="Klopp C."/>
            <person name="Cabau C."/>
            <person name="Louis A."/>
            <person name="Berthelot C."/>
            <person name="Parey E."/>
            <person name="Roest Crollius H."/>
            <person name="Montfort J."/>
            <person name="Robinson-Rechavi M."/>
            <person name="Bucao C."/>
            <person name="Bouchez O."/>
            <person name="Gislard M."/>
            <person name="Lluch J."/>
            <person name="Milhes M."/>
            <person name="Lampietro C."/>
            <person name="Lopez Roques C."/>
            <person name="Donnadieu C."/>
            <person name="Braasch I."/>
            <person name="Desvignes T."/>
            <person name="Postlethwait J."/>
            <person name="Bobe J."/>
            <person name="Wedekind C."/>
            <person name="Guiguen Y."/>
        </authorList>
    </citation>
    <scope>NUCLEOTIDE SEQUENCE [LARGE SCALE GENOMIC DNA]</scope>
    <source>
        <strain evidence="9">Cs_M1</strain>
        <tissue evidence="9">Blood</tissue>
    </source>
</reference>
<evidence type="ECO:0000313" key="9">
    <source>
        <dbReference type="EMBL" id="KAK6302774.1"/>
    </source>
</evidence>
<evidence type="ECO:0000256" key="4">
    <source>
        <dbReference type="ARBA" id="ARBA00022692"/>
    </source>
</evidence>
<name>A0AAN8L6U8_9TELE</name>
<dbReference type="EMBL" id="JAGTTL010000025">
    <property type="protein sequence ID" value="KAK6302774.1"/>
    <property type="molecule type" value="Genomic_DNA"/>
</dbReference>
<dbReference type="PANTHER" id="PTHR43394">
    <property type="entry name" value="ATP-DEPENDENT PERMEASE MDL1, MITOCHONDRIAL"/>
    <property type="match status" value="1"/>
</dbReference>
<dbReference type="AlphaFoldDB" id="A0AAN8L6U8"/>
<comment type="subcellular location">
    <subcellularLocation>
        <location evidence="1">Membrane</location>
        <topology evidence="1">Multi-pass membrane protein</topology>
    </subcellularLocation>
</comment>
<keyword evidence="3" id="KW-0813">Transport</keyword>
<evidence type="ECO:0000256" key="2">
    <source>
        <dbReference type="ARBA" id="ARBA00007577"/>
    </source>
</evidence>
<dbReference type="InterPro" id="IPR036640">
    <property type="entry name" value="ABC1_TM_sf"/>
</dbReference>
<dbReference type="GO" id="GO:0005743">
    <property type="term" value="C:mitochondrial inner membrane"/>
    <property type="evidence" value="ECO:0007669"/>
    <property type="project" value="TreeGrafter"/>
</dbReference>
<comment type="caution">
    <text evidence="9">The sequence shown here is derived from an EMBL/GenBank/DDBJ whole genome shotgun (WGS) entry which is preliminary data.</text>
</comment>
<dbReference type="GO" id="GO:0015421">
    <property type="term" value="F:ABC-type oligopeptide transporter activity"/>
    <property type="evidence" value="ECO:0007669"/>
    <property type="project" value="TreeGrafter"/>
</dbReference>
<dbReference type="Pfam" id="PF00664">
    <property type="entry name" value="ABC_membrane"/>
    <property type="match status" value="2"/>
</dbReference>